<organism evidence="3 4">
    <name type="scientific">Ureibacillus chungkukjangi</name>
    <dbReference type="NCBI Taxonomy" id="1202712"/>
    <lineage>
        <taxon>Bacteria</taxon>
        <taxon>Bacillati</taxon>
        <taxon>Bacillota</taxon>
        <taxon>Bacilli</taxon>
        <taxon>Bacillales</taxon>
        <taxon>Caryophanaceae</taxon>
        <taxon>Ureibacillus</taxon>
    </lineage>
</organism>
<dbReference type="Proteomes" id="UP000247416">
    <property type="component" value="Unassembled WGS sequence"/>
</dbReference>
<dbReference type="InterPro" id="IPR038267">
    <property type="entry name" value="ECF_sigma_eff"/>
</dbReference>
<feature type="domain" description="DUF3600" evidence="2">
    <location>
        <begin position="65"/>
        <end position="223"/>
    </location>
</feature>
<dbReference type="InterPro" id="IPR022019">
    <property type="entry name" value="DUF3600"/>
</dbReference>
<accession>A0A318TS31</accession>
<keyword evidence="4" id="KW-1185">Reference proteome</keyword>
<proteinExistence type="predicted"/>
<protein>
    <submittedName>
        <fullName evidence="3">Uncharacterized protein DUF3600</fullName>
    </submittedName>
</protein>
<evidence type="ECO:0000259" key="2">
    <source>
        <dbReference type="Pfam" id="PF12207"/>
    </source>
</evidence>
<keyword evidence="1" id="KW-0812">Transmembrane</keyword>
<dbReference type="Gene3D" id="1.10.3950.10">
    <property type="entry name" value="putative ecf-type sigma factor negative effector from bacillus cereus"/>
    <property type="match status" value="1"/>
</dbReference>
<evidence type="ECO:0000313" key="4">
    <source>
        <dbReference type="Proteomes" id="UP000247416"/>
    </source>
</evidence>
<evidence type="ECO:0000313" key="3">
    <source>
        <dbReference type="EMBL" id="PYF04715.1"/>
    </source>
</evidence>
<evidence type="ECO:0000256" key="1">
    <source>
        <dbReference type="SAM" id="Phobius"/>
    </source>
</evidence>
<dbReference type="EMBL" id="QJTJ01000021">
    <property type="protein sequence ID" value="PYF04715.1"/>
    <property type="molecule type" value="Genomic_DNA"/>
</dbReference>
<dbReference type="RefSeq" id="WP_107936082.1">
    <property type="nucleotide sequence ID" value="NZ_CP085009.1"/>
</dbReference>
<gene>
    <name evidence="3" type="ORF">BJ095_12152</name>
</gene>
<dbReference type="OrthoDB" id="2731598at2"/>
<sequence>MDNQIKEEIKKIVLPDEINERSKLGIQAAKNELAGSVKRFVKRKIAIAVLASCIIVPTGTFAYQSLLADDLYGSFDNVKKHVTNFTMENYLLFDAKLNKAKGNLGEEEYEKFKELLNIIISAKLDYGDKNGNINFSLVPKRETEEIEGVMYDIQPIFDKLNSLPSSRDLLTDEEYEQYIQALITYETTMALVGTSSTPEIDMIPTEVKDEYVKASEFLNYVNELQINN</sequence>
<dbReference type="Pfam" id="PF12207">
    <property type="entry name" value="DUF3600"/>
    <property type="match status" value="1"/>
</dbReference>
<name>A0A318TS31_9BACL</name>
<comment type="caution">
    <text evidence="3">The sequence shown here is derived from an EMBL/GenBank/DDBJ whole genome shotgun (WGS) entry which is preliminary data.</text>
</comment>
<reference evidence="3 4" key="1">
    <citation type="submission" date="2018-06" db="EMBL/GenBank/DDBJ databases">
        <title>Genomic Encyclopedia of Archaeal and Bacterial Type Strains, Phase II (KMG-II): from individual species to whole genera.</title>
        <authorList>
            <person name="Goeker M."/>
        </authorList>
    </citation>
    <scope>NUCLEOTIDE SEQUENCE [LARGE SCALE GENOMIC DNA]</scope>
    <source>
        <strain evidence="3 4">KACC 16626</strain>
    </source>
</reference>
<feature type="transmembrane region" description="Helical" evidence="1">
    <location>
        <begin position="45"/>
        <end position="63"/>
    </location>
</feature>
<keyword evidence="1" id="KW-1133">Transmembrane helix</keyword>
<dbReference type="AlphaFoldDB" id="A0A318TS31"/>
<keyword evidence="1" id="KW-0472">Membrane</keyword>